<keyword evidence="1" id="KW-0812">Transmembrane</keyword>
<dbReference type="SUPFAM" id="SSF48317">
    <property type="entry name" value="Acid phosphatase/Vanadium-dependent haloperoxidase"/>
    <property type="match status" value="1"/>
</dbReference>
<dbReference type="PANTHER" id="PTHR14969">
    <property type="entry name" value="SPHINGOSINE-1-PHOSPHATE PHOSPHOHYDROLASE"/>
    <property type="match status" value="1"/>
</dbReference>
<evidence type="ECO:0000259" key="2">
    <source>
        <dbReference type="SMART" id="SM00014"/>
    </source>
</evidence>
<evidence type="ECO:0000256" key="1">
    <source>
        <dbReference type="SAM" id="Phobius"/>
    </source>
</evidence>
<feature type="transmembrane region" description="Helical" evidence="1">
    <location>
        <begin position="146"/>
        <end position="169"/>
    </location>
</feature>
<dbReference type="InterPro" id="IPR000326">
    <property type="entry name" value="PAP2/HPO"/>
</dbReference>
<feature type="transmembrane region" description="Helical" evidence="1">
    <location>
        <begin position="68"/>
        <end position="86"/>
    </location>
</feature>
<dbReference type="AlphaFoldDB" id="A0A2M8AKP1"/>
<keyword evidence="1" id="KW-0472">Membrane</keyword>
<dbReference type="Proteomes" id="UP000230611">
    <property type="component" value="Unassembled WGS sequence"/>
</dbReference>
<comment type="caution">
    <text evidence="3">The sequence shown here is derived from an EMBL/GenBank/DDBJ whole genome shotgun (WGS) entry which is preliminary data.</text>
</comment>
<reference evidence="4" key="1">
    <citation type="submission" date="2017-09" db="EMBL/GenBank/DDBJ databases">
        <title>Depth-based differentiation of microbial function through sediment-hosted aquifers and enrichment of novel symbionts in the deep terrestrial subsurface.</title>
        <authorList>
            <person name="Probst A.J."/>
            <person name="Ladd B."/>
            <person name="Jarett J.K."/>
            <person name="Geller-Mcgrath D.E."/>
            <person name="Sieber C.M.K."/>
            <person name="Emerson J.B."/>
            <person name="Anantharaman K."/>
            <person name="Thomas B.C."/>
            <person name="Malmstrom R."/>
            <person name="Stieglmeier M."/>
            <person name="Klingl A."/>
            <person name="Woyke T."/>
            <person name="Ryan C.M."/>
            <person name="Banfield J.F."/>
        </authorList>
    </citation>
    <scope>NUCLEOTIDE SEQUENCE [LARGE SCALE GENOMIC DNA]</scope>
</reference>
<sequence length="320" mass="36828">AGKAIIIGRLNLVTRSFMALVAGASGVKYLKFIIYDIIACLLWAAIAVFIGYIFGQSYELVASYFGKYFFWATIISLAIGAAYYYLNKKRQAFLTKHFRYLLLNIFSLYIFAKIVEDIFTKESIIKLDFWLNEKVVLLWQPWLNKIIILVTDILAPINLAILTLLLLAFFIYRKRWYYFILYSAGLYGGLFWGHLFKIVIERSRPLGSLVVETGYSFPSEHTVAASIFFALLIYSFKDSFKSKLAKDIFVTANVVILLLGSLSRVYLKVHWLSDVIAGFALGLFWLTLLILIFKLVIQLYKDKLEIVEKKINEFIINLGK</sequence>
<dbReference type="PANTHER" id="PTHR14969:SF13">
    <property type="entry name" value="AT30094P"/>
    <property type="match status" value="1"/>
</dbReference>
<gene>
    <name evidence="3" type="ORF">CO116_00435</name>
</gene>
<accession>A0A2M8AKP1</accession>
<feature type="non-terminal residue" evidence="3">
    <location>
        <position position="1"/>
    </location>
</feature>
<name>A0A2M8AKP1_9BACT</name>
<keyword evidence="1" id="KW-1133">Transmembrane helix</keyword>
<protein>
    <recommendedName>
        <fullName evidence="2">Phosphatidic acid phosphatase type 2/haloperoxidase domain-containing protein</fullName>
    </recommendedName>
</protein>
<feature type="transmembrane region" description="Helical" evidence="1">
    <location>
        <begin position="98"/>
        <end position="115"/>
    </location>
</feature>
<dbReference type="EMBL" id="PFUO01000019">
    <property type="protein sequence ID" value="PJB17946.1"/>
    <property type="molecule type" value="Genomic_DNA"/>
</dbReference>
<evidence type="ECO:0000313" key="4">
    <source>
        <dbReference type="Proteomes" id="UP000230611"/>
    </source>
</evidence>
<dbReference type="Pfam" id="PF01569">
    <property type="entry name" value="PAP2"/>
    <property type="match status" value="1"/>
</dbReference>
<proteinExistence type="predicted"/>
<dbReference type="CDD" id="cd03392">
    <property type="entry name" value="PAP2_like_2"/>
    <property type="match status" value="1"/>
</dbReference>
<feature type="transmembrane region" description="Helical" evidence="1">
    <location>
        <begin position="32"/>
        <end position="53"/>
    </location>
</feature>
<feature type="transmembrane region" description="Helical" evidence="1">
    <location>
        <begin position="215"/>
        <end position="236"/>
    </location>
</feature>
<dbReference type="Gene3D" id="1.20.144.10">
    <property type="entry name" value="Phosphatidic acid phosphatase type 2/haloperoxidase"/>
    <property type="match status" value="1"/>
</dbReference>
<organism evidence="3 4">
    <name type="scientific">Candidatus Falkowbacteria bacterium CG_4_9_14_3_um_filter_38_19</name>
    <dbReference type="NCBI Taxonomy" id="1974559"/>
    <lineage>
        <taxon>Bacteria</taxon>
        <taxon>Candidatus Falkowiibacteriota</taxon>
    </lineage>
</organism>
<evidence type="ECO:0000313" key="3">
    <source>
        <dbReference type="EMBL" id="PJB17946.1"/>
    </source>
</evidence>
<feature type="transmembrane region" description="Helical" evidence="1">
    <location>
        <begin position="248"/>
        <end position="267"/>
    </location>
</feature>
<feature type="transmembrane region" description="Helical" evidence="1">
    <location>
        <begin position="176"/>
        <end position="195"/>
    </location>
</feature>
<dbReference type="InterPro" id="IPR036938">
    <property type="entry name" value="PAP2/HPO_sf"/>
</dbReference>
<feature type="domain" description="Phosphatidic acid phosphatase type 2/haloperoxidase" evidence="2">
    <location>
        <begin position="179"/>
        <end position="290"/>
    </location>
</feature>
<dbReference type="SMART" id="SM00014">
    <property type="entry name" value="acidPPc"/>
    <property type="match status" value="1"/>
</dbReference>
<feature type="transmembrane region" description="Helical" evidence="1">
    <location>
        <begin position="279"/>
        <end position="300"/>
    </location>
</feature>